<feature type="region of interest" description="Disordered" evidence="1">
    <location>
        <begin position="71"/>
        <end position="90"/>
    </location>
</feature>
<protein>
    <submittedName>
        <fullName evidence="2">Uncharacterized protein</fullName>
    </submittedName>
</protein>
<dbReference type="Proteomes" id="UP001066276">
    <property type="component" value="Chromosome 7"/>
</dbReference>
<dbReference type="EMBL" id="JANPWB010000011">
    <property type="protein sequence ID" value="KAJ1128509.1"/>
    <property type="molecule type" value="Genomic_DNA"/>
</dbReference>
<organism evidence="2 3">
    <name type="scientific">Pleurodeles waltl</name>
    <name type="common">Iberian ribbed newt</name>
    <dbReference type="NCBI Taxonomy" id="8319"/>
    <lineage>
        <taxon>Eukaryota</taxon>
        <taxon>Metazoa</taxon>
        <taxon>Chordata</taxon>
        <taxon>Craniata</taxon>
        <taxon>Vertebrata</taxon>
        <taxon>Euteleostomi</taxon>
        <taxon>Amphibia</taxon>
        <taxon>Batrachia</taxon>
        <taxon>Caudata</taxon>
        <taxon>Salamandroidea</taxon>
        <taxon>Salamandridae</taxon>
        <taxon>Pleurodelinae</taxon>
        <taxon>Pleurodeles</taxon>
    </lineage>
</organism>
<evidence type="ECO:0000313" key="3">
    <source>
        <dbReference type="Proteomes" id="UP001066276"/>
    </source>
</evidence>
<accession>A0AAV7PNP7</accession>
<gene>
    <name evidence="2" type="ORF">NDU88_006887</name>
</gene>
<reference evidence="2" key="1">
    <citation type="journal article" date="2022" name="bioRxiv">
        <title>Sequencing and chromosome-scale assembly of the giantPleurodeles waltlgenome.</title>
        <authorList>
            <person name="Brown T."/>
            <person name="Elewa A."/>
            <person name="Iarovenko S."/>
            <person name="Subramanian E."/>
            <person name="Araus A.J."/>
            <person name="Petzold A."/>
            <person name="Susuki M."/>
            <person name="Suzuki K.-i.T."/>
            <person name="Hayashi T."/>
            <person name="Toyoda A."/>
            <person name="Oliveira C."/>
            <person name="Osipova E."/>
            <person name="Leigh N.D."/>
            <person name="Simon A."/>
            <person name="Yun M.H."/>
        </authorList>
    </citation>
    <scope>NUCLEOTIDE SEQUENCE</scope>
    <source>
        <strain evidence="2">20211129_DDA</strain>
        <tissue evidence="2">Liver</tissue>
    </source>
</reference>
<evidence type="ECO:0000313" key="2">
    <source>
        <dbReference type="EMBL" id="KAJ1128509.1"/>
    </source>
</evidence>
<name>A0AAV7PNP7_PLEWA</name>
<proteinExistence type="predicted"/>
<sequence>MLQQQPYHLAVPVSGGDDKFTSPYASLRFAPHPEIPLFRILLARSEEALAGLAGELRALRPGPEVRWEASGLDQLQGATDLPPLPPGTDE</sequence>
<keyword evidence="3" id="KW-1185">Reference proteome</keyword>
<dbReference type="AlphaFoldDB" id="A0AAV7PNP7"/>
<comment type="caution">
    <text evidence="2">The sequence shown here is derived from an EMBL/GenBank/DDBJ whole genome shotgun (WGS) entry which is preliminary data.</text>
</comment>
<evidence type="ECO:0000256" key="1">
    <source>
        <dbReference type="SAM" id="MobiDB-lite"/>
    </source>
</evidence>